<dbReference type="PROSITE" id="PS51457">
    <property type="entry name" value="BEN"/>
    <property type="match status" value="2"/>
</dbReference>
<evidence type="ECO:0000259" key="4">
    <source>
        <dbReference type="PROSITE" id="PS51457"/>
    </source>
</evidence>
<dbReference type="GO" id="GO:0005634">
    <property type="term" value="C:nucleus"/>
    <property type="evidence" value="ECO:0007669"/>
    <property type="project" value="UniProtKB-SubCell"/>
</dbReference>
<feature type="domain" description="BEN" evidence="4">
    <location>
        <begin position="459"/>
        <end position="560"/>
    </location>
</feature>
<feature type="compositionally biased region" description="Polar residues" evidence="3">
    <location>
        <begin position="92"/>
        <end position="107"/>
    </location>
</feature>
<accession>A0AA88LV49</accession>
<dbReference type="PANTHER" id="PTHR47305">
    <property type="entry name" value="BEN DOMAIN-CONTAINING PROTEIN 2"/>
    <property type="match status" value="1"/>
</dbReference>
<feature type="region of interest" description="Disordered" evidence="3">
    <location>
        <begin position="84"/>
        <end position="107"/>
    </location>
</feature>
<proteinExistence type="predicted"/>
<keyword evidence="2" id="KW-0539">Nucleus</keyword>
<reference evidence="5" key="1">
    <citation type="submission" date="2023-08" db="EMBL/GenBank/DDBJ databases">
        <title>Pelteobagrus vachellii genome.</title>
        <authorList>
            <person name="Liu H."/>
        </authorList>
    </citation>
    <scope>NUCLEOTIDE SEQUENCE</scope>
    <source>
        <strain evidence="5">PRFRI_2022a</strain>
        <tissue evidence="5">Muscle</tissue>
    </source>
</reference>
<dbReference type="AlphaFoldDB" id="A0AA88LV49"/>
<sequence>MNIAPLNHDHCAFHERPERGIRACAVRRSVSVCKEELSSFTKINIHLLVNISDQQQDTQTLRIMSAHDDWETKLEIRACSLGSSPAGGDNHTACSSPADSTGKSETSTEIFGADPLRTLGEILAYCQVMYEAIQKLDEKFELLQARVTHIQEDQIHVEEDQSEIYMLDDTEVDQINDESYHVLHHQVPPSVPPSPEGSRTLDLIVTSEIPNSPSSKNDPQQSGSISAACRGVRDVFLEQQNIAEDHPDTNAGHSSSPQTVRKILQQHRKSPDPQTHGETAGSRKFVIPSSVLTMAGAMARPTVAARFLMRSLFSRQELLHGSIRGYTARGLKKLNPEKIRAIREWAQVTYPEHDLREKGKDWKACLAVMNEGARHIRLKERKRKFKAVRVSSEQVTSGREFKPEPAAEIDVELSDGDSDELQQRTALKNKLRRDSDEEPLSENDYSYEPVAQVYLGHPDRDVKVPQVAMYSALQRPNPPLAARYLIRFLFPEEVLVQSNVYGNAKYGILPLDHNKISALREYLCERFPYMKLEDDGPNWKACVYAMNGAIRKTRHTLKKCHKQAQDATLMTS</sequence>
<dbReference type="GO" id="GO:0003677">
    <property type="term" value="F:DNA binding"/>
    <property type="evidence" value="ECO:0007669"/>
    <property type="project" value="InterPro"/>
</dbReference>
<protein>
    <recommendedName>
        <fullName evidence="4">BEN domain-containing protein</fullName>
    </recommendedName>
</protein>
<feature type="domain" description="BEN" evidence="4">
    <location>
        <begin position="281"/>
        <end position="380"/>
    </location>
</feature>
<evidence type="ECO:0000256" key="1">
    <source>
        <dbReference type="ARBA" id="ARBA00004123"/>
    </source>
</evidence>
<dbReference type="SMART" id="SM01025">
    <property type="entry name" value="BEN"/>
    <property type="match status" value="2"/>
</dbReference>
<evidence type="ECO:0000256" key="2">
    <source>
        <dbReference type="ARBA" id="ARBA00023242"/>
    </source>
</evidence>
<comment type="subcellular location">
    <subcellularLocation>
        <location evidence="1">Nucleus</location>
    </subcellularLocation>
</comment>
<comment type="caution">
    <text evidence="5">The sequence shown here is derived from an EMBL/GenBank/DDBJ whole genome shotgun (WGS) entry which is preliminary data.</text>
</comment>
<organism evidence="5 6">
    <name type="scientific">Tachysurus vachellii</name>
    <name type="common">Darkbarbel catfish</name>
    <name type="synonym">Pelteobagrus vachellii</name>
    <dbReference type="NCBI Taxonomy" id="175792"/>
    <lineage>
        <taxon>Eukaryota</taxon>
        <taxon>Metazoa</taxon>
        <taxon>Chordata</taxon>
        <taxon>Craniata</taxon>
        <taxon>Vertebrata</taxon>
        <taxon>Euteleostomi</taxon>
        <taxon>Actinopterygii</taxon>
        <taxon>Neopterygii</taxon>
        <taxon>Teleostei</taxon>
        <taxon>Ostariophysi</taxon>
        <taxon>Siluriformes</taxon>
        <taxon>Bagridae</taxon>
        <taxon>Tachysurus</taxon>
    </lineage>
</organism>
<evidence type="ECO:0000313" key="6">
    <source>
        <dbReference type="Proteomes" id="UP001187315"/>
    </source>
</evidence>
<feature type="region of interest" description="Disordered" evidence="3">
    <location>
        <begin position="396"/>
        <end position="421"/>
    </location>
</feature>
<dbReference type="Proteomes" id="UP001187315">
    <property type="component" value="Unassembled WGS sequence"/>
</dbReference>
<dbReference type="EMBL" id="JAVHJS010000020">
    <property type="protein sequence ID" value="KAK2824846.1"/>
    <property type="molecule type" value="Genomic_DNA"/>
</dbReference>
<dbReference type="PANTHER" id="PTHR47305:SF1">
    <property type="entry name" value="BEN DOMAIN-CONTAINING PROTEIN"/>
    <property type="match status" value="1"/>
</dbReference>
<dbReference type="Pfam" id="PF10523">
    <property type="entry name" value="BEN"/>
    <property type="match status" value="2"/>
</dbReference>
<dbReference type="InterPro" id="IPR018379">
    <property type="entry name" value="BEN_domain"/>
</dbReference>
<feature type="compositionally biased region" description="Acidic residues" evidence="3">
    <location>
        <begin position="407"/>
        <end position="420"/>
    </location>
</feature>
<evidence type="ECO:0000256" key="3">
    <source>
        <dbReference type="SAM" id="MobiDB-lite"/>
    </source>
</evidence>
<gene>
    <name evidence="5" type="ORF">Q7C36_018773</name>
</gene>
<evidence type="ECO:0000313" key="5">
    <source>
        <dbReference type="EMBL" id="KAK2824846.1"/>
    </source>
</evidence>
<keyword evidence="6" id="KW-1185">Reference proteome</keyword>
<name>A0AA88LV49_TACVA</name>